<comment type="caution">
    <text evidence="1">The sequence shown here is derived from an EMBL/GenBank/DDBJ whole genome shotgun (WGS) entry which is preliminary data.</text>
</comment>
<dbReference type="Proteomes" id="UP000480303">
    <property type="component" value="Unassembled WGS sequence"/>
</dbReference>
<dbReference type="RefSeq" id="WP_172209950.1">
    <property type="nucleotide sequence ID" value="NZ_BLLI01000119.1"/>
</dbReference>
<reference evidence="1 2" key="1">
    <citation type="submission" date="2020-02" db="EMBL/GenBank/DDBJ databases">
        <title>Draft genome sequence of Lactococcus sp. Hs30E4-3.</title>
        <authorList>
            <person name="Noda S."/>
            <person name="Yuki M."/>
            <person name="Ohkuma M."/>
        </authorList>
    </citation>
    <scope>NUCLEOTIDE SEQUENCE [LARGE SCALE GENOMIC DNA]</scope>
    <source>
        <strain evidence="1 2">Hs30E4-3</strain>
    </source>
</reference>
<dbReference type="AlphaFoldDB" id="A0A6A0BDN4"/>
<name>A0A6A0BDN4_9LACT</name>
<sequence>MSNFKEYEIDRLSLAGLCKLLINHAIEDNFRAQDKALNHIIDIIYSDFSVGESENIECKVVSEIPSYDKGTRALNEVLNEKSEIKSNIKSALTDKESDCKRISEVLQGKREIKHLGKKINYMDYFHYERVCAFCFVLLDFSRN</sequence>
<organism evidence="1 2">
    <name type="scientific">Pseudolactococcus hodotermopsidis</name>
    <dbReference type="NCBI Taxonomy" id="2709157"/>
    <lineage>
        <taxon>Bacteria</taxon>
        <taxon>Bacillati</taxon>
        <taxon>Bacillota</taxon>
        <taxon>Bacilli</taxon>
        <taxon>Lactobacillales</taxon>
        <taxon>Streptococcaceae</taxon>
        <taxon>Pseudolactococcus</taxon>
    </lineage>
</organism>
<evidence type="ECO:0000313" key="2">
    <source>
        <dbReference type="Proteomes" id="UP000480303"/>
    </source>
</evidence>
<gene>
    <name evidence="1" type="ORF">Hs30E_20570</name>
</gene>
<dbReference type="EMBL" id="BLLI01000119">
    <property type="protein sequence ID" value="GFH43510.1"/>
    <property type="molecule type" value="Genomic_DNA"/>
</dbReference>
<proteinExistence type="predicted"/>
<protein>
    <submittedName>
        <fullName evidence="1">Uncharacterized protein</fullName>
    </submittedName>
</protein>
<evidence type="ECO:0000313" key="1">
    <source>
        <dbReference type="EMBL" id="GFH43510.1"/>
    </source>
</evidence>
<keyword evidence="2" id="KW-1185">Reference proteome</keyword>
<accession>A0A6A0BDN4</accession>